<comment type="caution">
    <text evidence="12">The sequence shown here is derived from an EMBL/GenBank/DDBJ whole genome shotgun (WGS) entry which is preliminary data.</text>
</comment>
<reference evidence="12 13" key="1">
    <citation type="journal article" date="2010" name="BMC Genomics">
        <title>Genome analysis and comparative genomics of a Giardia intestinalis assemblage E isolate.</title>
        <authorList>
            <person name="Jerlstrom-Hultqvist J."/>
            <person name="Franzen O."/>
            <person name="Ankarklev J."/>
            <person name="Xu F."/>
            <person name="Nohynkova E."/>
            <person name="Andersson J.O."/>
            <person name="Svard S.G."/>
            <person name="Andersson B."/>
        </authorList>
    </citation>
    <scope>NUCLEOTIDE SEQUENCE [LARGE SCALE GENOMIC DNA]</scope>
    <source>
        <strain evidence="12 13">P15</strain>
    </source>
</reference>
<feature type="transmembrane region" description="Helical" evidence="10">
    <location>
        <begin position="143"/>
        <end position="166"/>
    </location>
</feature>
<feature type="transmembrane region" description="Helical" evidence="10">
    <location>
        <begin position="295"/>
        <end position="318"/>
    </location>
</feature>
<proteinExistence type="inferred from homology"/>
<feature type="transmembrane region" description="Helical" evidence="10">
    <location>
        <begin position="75"/>
        <end position="93"/>
    </location>
</feature>
<dbReference type="PANTHER" id="PTHR22950:SF678">
    <property type="entry name" value="VACUOLAR AMINO ACID TRANSPORTER 5-RELATED"/>
    <property type="match status" value="1"/>
</dbReference>
<feature type="transmembrane region" description="Helical" evidence="10">
    <location>
        <begin position="207"/>
        <end position="231"/>
    </location>
</feature>
<feature type="transmembrane region" description="Helical" evidence="10">
    <location>
        <begin position="338"/>
        <end position="362"/>
    </location>
</feature>
<evidence type="ECO:0000256" key="6">
    <source>
        <dbReference type="ARBA" id="ARBA00022970"/>
    </source>
</evidence>
<keyword evidence="8 10" id="KW-0472">Membrane</keyword>
<sequence length="572" mass="63599">MEPSNANERMRLRAGSIRTHYPGEKRGMYTSYIGPDLSFSQFEPSSDSEVSFMSDISDQFVVPFEGTASIFSSSINLINTISGAGLLALPYTIMRSGWVVGLFSMIFVIVIGSISFYLLSFISDALQVFNYGAIAQKLYNRHVGNLVNILIIALTLGLLMAFTVLIRESMFFFSANPELEWAGQISLIAVSLVAILPLSLLRNLNSLWFTSLLSIVCLVYFMVMILSFAILSNSSSAINTNIVHPINKGSPAPVNTSLNLILAIASLSITFCGHYNSLNIYKEVRNKSLTKMKHIIAIVAVVVALLNLTVGLAGYFMFTDQCLPDILLNLAEYPSAHIWSEIADIGIIFVLVFSFPVVCFALRRAVEDAIFQTEYVRRKWSILISVTVVAFTALVGCFVNDVGIVLDLTGMLAGVPLVFIFPAVFTLSFLNPKSHYNRQFSRALRLRLAIEQREKPLKPLKHKDSTNTDSHTRLSNDDAAAPMEPVRGQKQRKMRQSLEAELGEGGETLKRYYNNYYMGPVQLAQERIFRNTSRLKRLRALSWVSFILGLILFVSALGTTCFISIDLSSVDN</sequence>
<evidence type="ECO:0000256" key="1">
    <source>
        <dbReference type="ARBA" id="ARBA00004128"/>
    </source>
</evidence>
<dbReference type="GO" id="GO:0005774">
    <property type="term" value="C:vacuolar membrane"/>
    <property type="evidence" value="ECO:0007669"/>
    <property type="project" value="UniProtKB-SubCell"/>
</dbReference>
<dbReference type="OrthoDB" id="28208at2759"/>
<evidence type="ECO:0000256" key="10">
    <source>
        <dbReference type="SAM" id="Phobius"/>
    </source>
</evidence>
<keyword evidence="6" id="KW-0029">Amino-acid transport</keyword>
<name>E1EZ13_GIAIA</name>
<feature type="transmembrane region" description="Helical" evidence="10">
    <location>
        <begin position="181"/>
        <end position="200"/>
    </location>
</feature>
<evidence type="ECO:0000313" key="13">
    <source>
        <dbReference type="Proteomes" id="UP000008974"/>
    </source>
</evidence>
<organism evidence="12 13">
    <name type="scientific">Giardia intestinalis (strain P15)</name>
    <name type="common">Giardia lamblia</name>
    <dbReference type="NCBI Taxonomy" id="658858"/>
    <lineage>
        <taxon>Eukaryota</taxon>
        <taxon>Metamonada</taxon>
        <taxon>Diplomonadida</taxon>
        <taxon>Hexamitidae</taxon>
        <taxon>Giardiinae</taxon>
        <taxon>Giardia</taxon>
    </lineage>
</organism>
<dbReference type="GO" id="GO:0005290">
    <property type="term" value="F:L-histidine transmembrane transporter activity"/>
    <property type="evidence" value="ECO:0007669"/>
    <property type="project" value="TreeGrafter"/>
</dbReference>
<dbReference type="STRING" id="658858.E1EZ13"/>
<feature type="transmembrane region" description="Helical" evidence="10">
    <location>
        <begin position="411"/>
        <end position="430"/>
    </location>
</feature>
<keyword evidence="3" id="KW-0813">Transport</keyword>
<feature type="domain" description="Amino acid transporter transmembrane" evidence="11">
    <location>
        <begin position="67"/>
        <end position="434"/>
    </location>
</feature>
<feature type="transmembrane region" description="Helical" evidence="10">
    <location>
        <begin position="382"/>
        <end position="405"/>
    </location>
</feature>
<dbReference type="VEuPathDB" id="GiardiaDB:GLP15_4517"/>
<feature type="transmembrane region" description="Helical" evidence="10">
    <location>
        <begin position="540"/>
        <end position="565"/>
    </location>
</feature>
<gene>
    <name evidence="12" type="ORF">GLP15_4517</name>
</gene>
<evidence type="ECO:0000256" key="9">
    <source>
        <dbReference type="SAM" id="MobiDB-lite"/>
    </source>
</evidence>
<feature type="transmembrane region" description="Helical" evidence="10">
    <location>
        <begin position="257"/>
        <end position="275"/>
    </location>
</feature>
<dbReference type="OMA" id="HIWSEIA"/>
<keyword evidence="7 10" id="KW-1133">Transmembrane helix</keyword>
<accession>E1EZ13</accession>
<dbReference type="InterPro" id="IPR013057">
    <property type="entry name" value="AA_transpt_TM"/>
</dbReference>
<dbReference type="Pfam" id="PF01490">
    <property type="entry name" value="Aa_trans"/>
    <property type="match status" value="1"/>
</dbReference>
<feature type="transmembrane region" description="Helical" evidence="10">
    <location>
        <begin position="99"/>
        <end position="122"/>
    </location>
</feature>
<evidence type="ECO:0000256" key="5">
    <source>
        <dbReference type="ARBA" id="ARBA00022692"/>
    </source>
</evidence>
<evidence type="ECO:0000256" key="7">
    <source>
        <dbReference type="ARBA" id="ARBA00022989"/>
    </source>
</evidence>
<dbReference type="GO" id="GO:0005313">
    <property type="term" value="F:L-glutamate transmembrane transporter activity"/>
    <property type="evidence" value="ECO:0007669"/>
    <property type="project" value="TreeGrafter"/>
</dbReference>
<dbReference type="GO" id="GO:0015194">
    <property type="term" value="F:L-serine transmembrane transporter activity"/>
    <property type="evidence" value="ECO:0007669"/>
    <property type="project" value="TreeGrafter"/>
</dbReference>
<dbReference type="GO" id="GO:0061459">
    <property type="term" value="F:L-arginine transmembrane transporter activity"/>
    <property type="evidence" value="ECO:0007669"/>
    <property type="project" value="TreeGrafter"/>
</dbReference>
<evidence type="ECO:0000313" key="12">
    <source>
        <dbReference type="EMBL" id="EFO64559.1"/>
    </source>
</evidence>
<evidence type="ECO:0000256" key="4">
    <source>
        <dbReference type="ARBA" id="ARBA00022554"/>
    </source>
</evidence>
<dbReference type="GO" id="GO:0005302">
    <property type="term" value="F:L-tyrosine transmembrane transporter activity"/>
    <property type="evidence" value="ECO:0007669"/>
    <property type="project" value="TreeGrafter"/>
</dbReference>
<dbReference type="AlphaFoldDB" id="E1EZ13"/>
<comment type="similarity">
    <text evidence="2">Belongs to the amino acid/polyamine transporter 2 family.</text>
</comment>
<comment type="subcellular location">
    <subcellularLocation>
        <location evidence="1">Vacuole membrane</location>
        <topology evidence="1">Multi-pass membrane protein</topology>
    </subcellularLocation>
</comment>
<dbReference type="Proteomes" id="UP000008974">
    <property type="component" value="Unassembled WGS sequence"/>
</dbReference>
<feature type="compositionally biased region" description="Basic and acidic residues" evidence="9">
    <location>
        <begin position="459"/>
        <end position="476"/>
    </location>
</feature>
<protein>
    <submittedName>
        <fullName evidence="12">Amino acid transporter system N2, putative</fullName>
    </submittedName>
</protein>
<keyword evidence="5 10" id="KW-0812">Transmembrane</keyword>
<keyword evidence="4" id="KW-0926">Vacuole</keyword>
<feature type="region of interest" description="Disordered" evidence="9">
    <location>
        <begin position="459"/>
        <end position="497"/>
    </location>
</feature>
<dbReference type="EMBL" id="ACVC01000079">
    <property type="protein sequence ID" value="EFO64559.1"/>
    <property type="molecule type" value="Genomic_DNA"/>
</dbReference>
<dbReference type="PANTHER" id="PTHR22950">
    <property type="entry name" value="AMINO ACID TRANSPORTER"/>
    <property type="match status" value="1"/>
</dbReference>
<evidence type="ECO:0000256" key="3">
    <source>
        <dbReference type="ARBA" id="ARBA00022448"/>
    </source>
</evidence>
<evidence type="ECO:0000259" key="11">
    <source>
        <dbReference type="Pfam" id="PF01490"/>
    </source>
</evidence>
<dbReference type="GO" id="GO:0015189">
    <property type="term" value="F:L-lysine transmembrane transporter activity"/>
    <property type="evidence" value="ECO:0007669"/>
    <property type="project" value="TreeGrafter"/>
</dbReference>
<evidence type="ECO:0000256" key="2">
    <source>
        <dbReference type="ARBA" id="ARBA00008066"/>
    </source>
</evidence>
<evidence type="ECO:0000256" key="8">
    <source>
        <dbReference type="ARBA" id="ARBA00023136"/>
    </source>
</evidence>